<evidence type="ECO:0000313" key="1">
    <source>
        <dbReference type="EMBL" id="JAH05537.1"/>
    </source>
</evidence>
<reference evidence="1" key="1">
    <citation type="submission" date="2014-11" db="EMBL/GenBank/DDBJ databases">
        <authorList>
            <person name="Amaro Gonzalez C."/>
        </authorList>
    </citation>
    <scope>NUCLEOTIDE SEQUENCE</scope>
</reference>
<proteinExistence type="predicted"/>
<sequence>MTCISNKISMMKESRMILFFSYVSLYHSLHSVCEVSINLAFGICF</sequence>
<reference evidence="1" key="2">
    <citation type="journal article" date="2015" name="Fish Shellfish Immunol.">
        <title>Early steps in the European eel (Anguilla anguilla)-Vibrio vulnificus interaction in the gills: Role of the RtxA13 toxin.</title>
        <authorList>
            <person name="Callol A."/>
            <person name="Pajuelo D."/>
            <person name="Ebbesson L."/>
            <person name="Teles M."/>
            <person name="MacKenzie S."/>
            <person name="Amaro C."/>
        </authorList>
    </citation>
    <scope>NUCLEOTIDE SEQUENCE</scope>
</reference>
<dbReference type="AlphaFoldDB" id="A0A0E9PMK6"/>
<name>A0A0E9PMK6_ANGAN</name>
<dbReference type="EMBL" id="GBXM01103040">
    <property type="protein sequence ID" value="JAH05537.1"/>
    <property type="molecule type" value="Transcribed_RNA"/>
</dbReference>
<accession>A0A0E9PMK6</accession>
<protein>
    <submittedName>
        <fullName evidence="1">Uncharacterized protein</fullName>
    </submittedName>
</protein>
<organism evidence="1">
    <name type="scientific">Anguilla anguilla</name>
    <name type="common">European freshwater eel</name>
    <name type="synonym">Muraena anguilla</name>
    <dbReference type="NCBI Taxonomy" id="7936"/>
    <lineage>
        <taxon>Eukaryota</taxon>
        <taxon>Metazoa</taxon>
        <taxon>Chordata</taxon>
        <taxon>Craniata</taxon>
        <taxon>Vertebrata</taxon>
        <taxon>Euteleostomi</taxon>
        <taxon>Actinopterygii</taxon>
        <taxon>Neopterygii</taxon>
        <taxon>Teleostei</taxon>
        <taxon>Anguilliformes</taxon>
        <taxon>Anguillidae</taxon>
        <taxon>Anguilla</taxon>
    </lineage>
</organism>